<evidence type="ECO:0000313" key="5">
    <source>
        <dbReference type="Proteomes" id="UP000319817"/>
    </source>
</evidence>
<evidence type="ECO:0000259" key="2">
    <source>
        <dbReference type="Pfam" id="PF14252"/>
    </source>
</evidence>
<dbReference type="NCBIfam" id="NF012209">
    <property type="entry name" value="LEPR-8K"/>
    <property type="match status" value="1"/>
</dbReference>
<dbReference type="InterPro" id="IPR031768">
    <property type="entry name" value="CBM60_xylan-bd"/>
</dbReference>
<dbReference type="InterPro" id="IPR025592">
    <property type="entry name" value="DUF4347"/>
</dbReference>
<dbReference type="InterPro" id="IPR053786">
    <property type="entry name" value="LEPRxLL_CS"/>
</dbReference>
<organism evidence="4 5">
    <name type="scientific">Stieleria marina</name>
    <dbReference type="NCBI Taxonomy" id="1930275"/>
    <lineage>
        <taxon>Bacteria</taxon>
        <taxon>Pseudomonadati</taxon>
        <taxon>Planctomycetota</taxon>
        <taxon>Planctomycetia</taxon>
        <taxon>Pirellulales</taxon>
        <taxon>Pirellulaceae</taxon>
        <taxon>Stieleria</taxon>
    </lineage>
</organism>
<feature type="compositionally biased region" description="Basic and acidic residues" evidence="1">
    <location>
        <begin position="1"/>
        <end position="12"/>
    </location>
</feature>
<dbReference type="OrthoDB" id="9816366at2"/>
<feature type="domain" description="DUF4347" evidence="2">
    <location>
        <begin position="70"/>
        <end position="233"/>
    </location>
</feature>
<dbReference type="Pfam" id="PF14252">
    <property type="entry name" value="DUF4347"/>
    <property type="match status" value="1"/>
</dbReference>
<gene>
    <name evidence="4" type="ORF">K239x_08410</name>
</gene>
<evidence type="ECO:0000313" key="4">
    <source>
        <dbReference type="EMBL" id="QDT08898.1"/>
    </source>
</evidence>
<evidence type="ECO:0008006" key="6">
    <source>
        <dbReference type="Google" id="ProtNLM"/>
    </source>
</evidence>
<accession>A0A517NP51</accession>
<keyword evidence="5" id="KW-1185">Reference proteome</keyword>
<evidence type="ECO:0000256" key="1">
    <source>
        <dbReference type="SAM" id="MobiDB-lite"/>
    </source>
</evidence>
<name>A0A517NP51_9BACT</name>
<evidence type="ECO:0000259" key="3">
    <source>
        <dbReference type="Pfam" id="PF16841"/>
    </source>
</evidence>
<dbReference type="AlphaFoldDB" id="A0A517NP51"/>
<proteinExistence type="predicted"/>
<dbReference type="Proteomes" id="UP000319817">
    <property type="component" value="Chromosome"/>
</dbReference>
<feature type="region of interest" description="Disordered" evidence="1">
    <location>
        <begin position="1"/>
        <end position="20"/>
    </location>
</feature>
<feature type="domain" description="Carbohydrate binding module xylan-binding" evidence="3">
    <location>
        <begin position="235"/>
        <end position="322"/>
    </location>
</feature>
<dbReference type="RefSeq" id="WP_145416367.1">
    <property type="nucleotide sequence ID" value="NZ_CP036526.1"/>
</dbReference>
<protein>
    <recommendedName>
        <fullName evidence="6">DUF4347 domain-containing protein</fullName>
    </recommendedName>
</protein>
<sequence length="748" mass="79608">MFFRTPKSDSASRKQSTPQSLGRISWQTKLLEPRIMLAADAGVAAEVATAVADTPACEVVNVKTTLAQSIVFVDSDLNDADVLLDGLANDSEIVLLDASRDAIDQISSVLSDRSNVDQVHIVTHGQSGAVLLGNQLIDGKTLAARSRQISVWSDALTADADILLYGCNTGQGRAGAQFVAGLAKLTSADVAASTNLTGDRSQGGDWDFEIKSGEVESFVAFDVVARNRFQNTLNITVNAWGDTGEEQFDLLIDGGVVQSWTADTTWQPFEYVTDESITADRVAIRFKNDLYQPENGIDRNLTVDNIVIDGNLYETESPTTFSTGTWLPDDGVADGYGRGQVLHANGVFEYLSGANEPLVWGGADWTNNDPNDLVYVDPSRNELVLPSGDETSVWRVADVQAGGVYKFSVDAVVNFYASDAGQQAPYASVGIDFRNAEGVEIGELIIDTNTSDASSPAVDREFVAPKGTAFATIWAWQGEAPSDSLSELRLQQVSLERIDLSGDTTPPTAELNPNNPPLVFNNANDSLSFIVKYNDDQRLGSPASIRVTGPNGYDQIAVAFTGGGNGVTEITTLHGIFPEVAGTPTRDWSTQDNGEYTVILEPNSLTDQAGNVAPGQVLGTFLVSIGDETDTIPPTARLATTTAQINEIGEVQFGLVYQDNIERVSFANDGQPTVTVTGPNGYQQSFSGFAGGIGSGINEMVEFFVLPPGPNGYVAGEYFVSLNEGRILDESGNAAPAGLLGSFQLLAG</sequence>
<dbReference type="Pfam" id="PF16841">
    <property type="entry name" value="CBM60"/>
    <property type="match status" value="1"/>
</dbReference>
<dbReference type="EMBL" id="CP036526">
    <property type="protein sequence ID" value="QDT08898.1"/>
    <property type="molecule type" value="Genomic_DNA"/>
</dbReference>
<dbReference type="Gene3D" id="2.60.60.40">
    <property type="match status" value="1"/>
</dbReference>
<reference evidence="4 5" key="1">
    <citation type="submission" date="2019-02" db="EMBL/GenBank/DDBJ databases">
        <title>Deep-cultivation of Planctomycetes and their phenomic and genomic characterization uncovers novel biology.</title>
        <authorList>
            <person name="Wiegand S."/>
            <person name="Jogler M."/>
            <person name="Boedeker C."/>
            <person name="Pinto D."/>
            <person name="Vollmers J."/>
            <person name="Rivas-Marin E."/>
            <person name="Kohn T."/>
            <person name="Peeters S.H."/>
            <person name="Heuer A."/>
            <person name="Rast P."/>
            <person name="Oberbeckmann S."/>
            <person name="Bunk B."/>
            <person name="Jeske O."/>
            <person name="Meyerdierks A."/>
            <person name="Storesund J.E."/>
            <person name="Kallscheuer N."/>
            <person name="Luecker S."/>
            <person name="Lage O.M."/>
            <person name="Pohl T."/>
            <person name="Merkel B.J."/>
            <person name="Hornburger P."/>
            <person name="Mueller R.-W."/>
            <person name="Bruemmer F."/>
            <person name="Labrenz M."/>
            <person name="Spormann A.M."/>
            <person name="Op den Camp H."/>
            <person name="Overmann J."/>
            <person name="Amann R."/>
            <person name="Jetten M.S.M."/>
            <person name="Mascher T."/>
            <person name="Medema M.H."/>
            <person name="Devos D.P."/>
            <person name="Kaster A.-K."/>
            <person name="Ovreas L."/>
            <person name="Rohde M."/>
            <person name="Galperin M.Y."/>
            <person name="Jogler C."/>
        </authorList>
    </citation>
    <scope>NUCLEOTIDE SEQUENCE [LARGE SCALE GENOMIC DNA]</scope>
    <source>
        <strain evidence="4 5">K23_9</strain>
    </source>
</reference>